<name>A0A5C6ATF0_9BACT</name>
<keyword evidence="4" id="KW-1185">Reference proteome</keyword>
<dbReference type="AlphaFoldDB" id="A0A5C6ATF0"/>
<evidence type="ECO:0000259" key="2">
    <source>
        <dbReference type="Pfam" id="PF00899"/>
    </source>
</evidence>
<reference evidence="3 4" key="1">
    <citation type="submission" date="2019-02" db="EMBL/GenBank/DDBJ databases">
        <title>Deep-cultivation of Planctomycetes and their phenomic and genomic characterization uncovers novel biology.</title>
        <authorList>
            <person name="Wiegand S."/>
            <person name="Jogler M."/>
            <person name="Boedeker C."/>
            <person name="Pinto D."/>
            <person name="Vollmers J."/>
            <person name="Rivas-Marin E."/>
            <person name="Kohn T."/>
            <person name="Peeters S.H."/>
            <person name="Heuer A."/>
            <person name="Rast P."/>
            <person name="Oberbeckmann S."/>
            <person name="Bunk B."/>
            <person name="Jeske O."/>
            <person name="Meyerdierks A."/>
            <person name="Storesund J.E."/>
            <person name="Kallscheuer N."/>
            <person name="Luecker S."/>
            <person name="Lage O.M."/>
            <person name="Pohl T."/>
            <person name="Merkel B.J."/>
            <person name="Hornburger P."/>
            <person name="Mueller R.-W."/>
            <person name="Bruemmer F."/>
            <person name="Labrenz M."/>
            <person name="Spormann A.M."/>
            <person name="Op Den Camp H."/>
            <person name="Overmann J."/>
            <person name="Amann R."/>
            <person name="Jetten M.S.M."/>
            <person name="Mascher T."/>
            <person name="Medema M.H."/>
            <person name="Devos D.P."/>
            <person name="Kaster A.-K."/>
            <person name="Ovreas L."/>
            <person name="Rohde M."/>
            <person name="Galperin M.Y."/>
            <person name="Jogler C."/>
        </authorList>
    </citation>
    <scope>NUCLEOTIDE SEQUENCE [LARGE SCALE GENOMIC DNA]</scope>
    <source>
        <strain evidence="3 4">Pla100</strain>
    </source>
</reference>
<evidence type="ECO:0000256" key="1">
    <source>
        <dbReference type="ARBA" id="ARBA00009919"/>
    </source>
</evidence>
<evidence type="ECO:0000313" key="3">
    <source>
        <dbReference type="EMBL" id="TWU03323.1"/>
    </source>
</evidence>
<protein>
    <submittedName>
        <fullName evidence="3">Molybdopterin-synthase adenylyltransferase</fullName>
        <ecNumber evidence="3">2.7.7.80</ecNumber>
    </submittedName>
</protein>
<proteinExistence type="inferred from homology"/>
<dbReference type="PANTHER" id="PTHR10953">
    <property type="entry name" value="UBIQUITIN-ACTIVATING ENZYME E1"/>
    <property type="match status" value="1"/>
</dbReference>
<dbReference type="GO" id="GO:0008641">
    <property type="term" value="F:ubiquitin-like modifier activating enzyme activity"/>
    <property type="evidence" value="ECO:0007669"/>
    <property type="project" value="InterPro"/>
</dbReference>
<dbReference type="Gene3D" id="3.40.50.720">
    <property type="entry name" value="NAD(P)-binding Rossmann-like Domain"/>
    <property type="match status" value="1"/>
</dbReference>
<dbReference type="InterPro" id="IPR035985">
    <property type="entry name" value="Ubiquitin-activating_enz"/>
</dbReference>
<dbReference type="CDD" id="cd00757">
    <property type="entry name" value="ThiF_MoeB_HesA_family"/>
    <property type="match status" value="1"/>
</dbReference>
<keyword evidence="3" id="KW-0808">Transferase</keyword>
<dbReference type="GO" id="GO:0004792">
    <property type="term" value="F:thiosulfate-cyanide sulfurtransferase activity"/>
    <property type="evidence" value="ECO:0007669"/>
    <property type="project" value="TreeGrafter"/>
</dbReference>
<comment type="caution">
    <text evidence="3">The sequence shown here is derived from an EMBL/GenBank/DDBJ whole genome shotgun (WGS) entry which is preliminary data.</text>
</comment>
<dbReference type="Pfam" id="PF00899">
    <property type="entry name" value="ThiF"/>
    <property type="match status" value="1"/>
</dbReference>
<dbReference type="InterPro" id="IPR045886">
    <property type="entry name" value="ThiF/MoeB/HesA"/>
</dbReference>
<sequence>MSISRPEDRYIRQSQFAAIGESGQHNIENADVAILGCGALGSVAAELLARAGVGRLRLIDRDLVEWSNLQRQSLYDEADAIAASAKAEAAAKHLRRINSSIQIGEHVVDITSWNIDEHLRGCDLVIDASDNFGLRLLLNDWSLANQTPWVHGGCVGASGQVHLFQGDSPCFRCLLPQAPAPGETETCDTAGVIGPATHLIASLQACEALKWISGNRNAVSTNVQSIDLWTNQMRSISMASCVQTNCVACGQGRYDFLNATEESSEQSQTLCGRNAVQITGRTDVNRSIDLTRIATAWAKVGKVQSSRFFVRLILSENQSLTLFRDGRAVINGVRDIPHARSLYDRYVGS</sequence>
<organism evidence="3 4">
    <name type="scientific">Neorhodopirellula pilleata</name>
    <dbReference type="NCBI Taxonomy" id="2714738"/>
    <lineage>
        <taxon>Bacteria</taxon>
        <taxon>Pseudomonadati</taxon>
        <taxon>Planctomycetota</taxon>
        <taxon>Planctomycetia</taxon>
        <taxon>Pirellulales</taxon>
        <taxon>Pirellulaceae</taxon>
        <taxon>Neorhodopirellula</taxon>
    </lineage>
</organism>
<dbReference type="EMBL" id="SJPM01000001">
    <property type="protein sequence ID" value="TWU03323.1"/>
    <property type="molecule type" value="Genomic_DNA"/>
</dbReference>
<dbReference type="GO" id="GO:0061605">
    <property type="term" value="F:molybdopterin-synthase adenylyltransferase activity"/>
    <property type="evidence" value="ECO:0007669"/>
    <property type="project" value="UniProtKB-EC"/>
</dbReference>
<dbReference type="OrthoDB" id="9804286at2"/>
<dbReference type="PANTHER" id="PTHR10953:SF102">
    <property type="entry name" value="ADENYLYLTRANSFERASE AND SULFURTRANSFERASE MOCS3"/>
    <property type="match status" value="1"/>
</dbReference>
<accession>A0A5C6ATF0</accession>
<comment type="similarity">
    <text evidence="1">Belongs to the HesA/MoeB/ThiF family.</text>
</comment>
<keyword evidence="3" id="KW-0548">Nucleotidyltransferase</keyword>
<dbReference type="RefSeq" id="WP_146575866.1">
    <property type="nucleotide sequence ID" value="NZ_SJPM01000001.1"/>
</dbReference>
<evidence type="ECO:0000313" key="4">
    <source>
        <dbReference type="Proteomes" id="UP000316213"/>
    </source>
</evidence>
<dbReference type="InterPro" id="IPR000594">
    <property type="entry name" value="ThiF_NAD_FAD-bd"/>
</dbReference>
<gene>
    <name evidence="3" type="primary">moeB_1</name>
    <name evidence="3" type="ORF">Pla100_02410</name>
</gene>
<feature type="domain" description="THIF-type NAD/FAD binding fold" evidence="2">
    <location>
        <begin position="10"/>
        <end position="246"/>
    </location>
</feature>
<dbReference type="SUPFAM" id="SSF69572">
    <property type="entry name" value="Activating enzymes of the ubiquitin-like proteins"/>
    <property type="match status" value="1"/>
</dbReference>
<dbReference type="FunFam" id="3.40.50.720:FF:000080">
    <property type="entry name" value="Thiazole biosynthesis adenylyltransferase ThiF"/>
    <property type="match status" value="1"/>
</dbReference>
<dbReference type="GO" id="GO:0005829">
    <property type="term" value="C:cytosol"/>
    <property type="evidence" value="ECO:0007669"/>
    <property type="project" value="TreeGrafter"/>
</dbReference>
<dbReference type="EC" id="2.7.7.80" evidence="3"/>
<dbReference type="Proteomes" id="UP000316213">
    <property type="component" value="Unassembled WGS sequence"/>
</dbReference>
<dbReference type="GO" id="GO:0008146">
    <property type="term" value="F:sulfotransferase activity"/>
    <property type="evidence" value="ECO:0007669"/>
    <property type="project" value="TreeGrafter"/>
</dbReference>